<gene>
    <name evidence="2" type="ORF">EDX97_10950</name>
</gene>
<dbReference type="InterPro" id="IPR039532">
    <property type="entry name" value="TetR_C_Firmicutes"/>
</dbReference>
<dbReference type="Pfam" id="PF14278">
    <property type="entry name" value="TetR_C_8"/>
    <property type="match status" value="1"/>
</dbReference>
<dbReference type="Proteomes" id="UP000276568">
    <property type="component" value="Unassembled WGS sequence"/>
</dbReference>
<dbReference type="Gene3D" id="1.10.357.10">
    <property type="entry name" value="Tetracycline Repressor, domain 2"/>
    <property type="match status" value="1"/>
</dbReference>
<proteinExistence type="predicted"/>
<protein>
    <recommendedName>
        <fullName evidence="1">Transcriptional regulator TetR C-terminal Firmicutes type domain-containing protein</fullName>
    </recommendedName>
</protein>
<accession>A0A3N0HWI4</accession>
<reference evidence="2 3" key="1">
    <citation type="submission" date="2018-11" db="EMBL/GenBank/DDBJ databases">
        <title>Clostridium sp. nov., a member of the family Erysipelotrichaceae isolated from pig faeces.</title>
        <authorList>
            <person name="Chang Y.-H."/>
        </authorList>
    </citation>
    <scope>NUCLEOTIDE SEQUENCE [LARGE SCALE GENOMIC DNA]</scope>
    <source>
        <strain evidence="2 3">YH-panp20</strain>
    </source>
</reference>
<name>A0A3N0HWI4_9FIRM</name>
<feature type="domain" description="Transcriptional regulator TetR C-terminal Firmicutes type" evidence="1">
    <location>
        <begin position="10"/>
        <end position="55"/>
    </location>
</feature>
<keyword evidence="3" id="KW-1185">Reference proteome</keyword>
<dbReference type="EMBL" id="RJQC01000005">
    <property type="protein sequence ID" value="RNM29141.1"/>
    <property type="molecule type" value="Genomic_DNA"/>
</dbReference>
<dbReference type="AlphaFoldDB" id="A0A3N0HWI4"/>
<evidence type="ECO:0000313" key="2">
    <source>
        <dbReference type="EMBL" id="RNM29141.1"/>
    </source>
</evidence>
<sequence length="59" mass="7012">MKQLLINRGTYDEQSFRILYQYNYYGAVGAIHDWVDRGCQESPEEFGNILYGIVEKQYQ</sequence>
<evidence type="ECO:0000259" key="1">
    <source>
        <dbReference type="Pfam" id="PF14278"/>
    </source>
</evidence>
<organism evidence="2 3">
    <name type="scientific">Absicoccus porci</name>
    <dbReference type="NCBI Taxonomy" id="2486576"/>
    <lineage>
        <taxon>Bacteria</taxon>
        <taxon>Bacillati</taxon>
        <taxon>Bacillota</taxon>
        <taxon>Erysipelotrichia</taxon>
        <taxon>Erysipelotrichales</taxon>
        <taxon>Erysipelotrichaceae</taxon>
        <taxon>Absicoccus</taxon>
    </lineage>
</organism>
<comment type="caution">
    <text evidence="2">The sequence shown here is derived from an EMBL/GenBank/DDBJ whole genome shotgun (WGS) entry which is preliminary data.</text>
</comment>
<dbReference type="OrthoDB" id="9810250at2"/>
<evidence type="ECO:0000313" key="3">
    <source>
        <dbReference type="Proteomes" id="UP000276568"/>
    </source>
</evidence>